<comment type="caution">
    <text evidence="3">The sequence shown here is derived from an EMBL/GenBank/DDBJ whole genome shotgun (WGS) entry which is preliminary data.</text>
</comment>
<reference evidence="3 4" key="1">
    <citation type="journal article" date="2018" name="BMC Genomics">
        <title>The genome of Naegleria lovaniensis, the basis for a comparative approach to unravel pathogenicity factors of the human pathogenic amoeba N. fowleri.</title>
        <authorList>
            <person name="Liechti N."/>
            <person name="Schurch N."/>
            <person name="Bruggmann R."/>
            <person name="Wittwer M."/>
        </authorList>
    </citation>
    <scope>NUCLEOTIDE SEQUENCE [LARGE SCALE GENOMIC DNA]</scope>
    <source>
        <strain evidence="3 4">ATCC 30569</strain>
    </source>
</reference>
<evidence type="ECO:0000259" key="1">
    <source>
        <dbReference type="PROSITE" id="PS50053"/>
    </source>
</evidence>
<sequence length="550" mass="64410">MSKRSTTRYQHLPPEIIFHILSFVIKDQANSEATILRCMRWRLLGRECCRIIKEQVRELDVSSLFSKYLQPTASPLQQQTKKEMMDLLKHQFLDRLDTKQNSELEKRQQHVVKYLTNIVECFPNLEVLNLDYCESLNDDVLQILLYGLPKLREISLLKCYNISKFHCPQFNFSKISVERNVSLRCHILRQITLCEIEDTSLLHVNQSFKIYVKNLLGKTLELFVTSQDTIQDLKRLYAAITEIPPESQRFIFAGKRLCDDHTMEDYNIQKESTLHVVLRLRGGQASMTSISEQYPSIMSSSRGENVFHSLFCHTEKVEMSSSNGTMNSIRHVFGSAPYHVYEVERILDEETCCMIVNHLVQGKHEHPEQDYKIRSSELLQHLQTRIEKNFIPEINSRELFEKPLHRISDLFVVHYSPEQDDDLVLHIDDSVVTLNICVESVNCIGNEIEFLNIDESHEFNNMDWGKELDLFHHSLENQQERTNTVSENSIMPNSHSRLESFLNQQDATRELQFHRVIPKKGNALFHLGRHPHQTMRIHGGERFNIVCWME</sequence>
<name>A0AA88GFQ5_NAELO</name>
<dbReference type="Pfam" id="PF00240">
    <property type="entry name" value="ubiquitin"/>
    <property type="match status" value="1"/>
</dbReference>
<evidence type="ECO:0000313" key="3">
    <source>
        <dbReference type="EMBL" id="KAG2378534.1"/>
    </source>
</evidence>
<dbReference type="EMBL" id="PYSW02000032">
    <property type="protein sequence ID" value="KAG2378534.1"/>
    <property type="molecule type" value="Genomic_DNA"/>
</dbReference>
<dbReference type="PROSITE" id="PS51471">
    <property type="entry name" value="FE2OG_OXY"/>
    <property type="match status" value="1"/>
</dbReference>
<accession>A0AA88GFQ5</accession>
<dbReference type="InterPro" id="IPR000626">
    <property type="entry name" value="Ubiquitin-like_dom"/>
</dbReference>
<dbReference type="PANTHER" id="PTHR10666">
    <property type="entry name" value="UBIQUITIN"/>
    <property type="match status" value="1"/>
</dbReference>
<dbReference type="SMART" id="SM00213">
    <property type="entry name" value="UBQ"/>
    <property type="match status" value="1"/>
</dbReference>
<dbReference type="InterPro" id="IPR029071">
    <property type="entry name" value="Ubiquitin-like_domsf"/>
</dbReference>
<organism evidence="3 4">
    <name type="scientific">Naegleria lovaniensis</name>
    <name type="common">Amoeba</name>
    <dbReference type="NCBI Taxonomy" id="51637"/>
    <lineage>
        <taxon>Eukaryota</taxon>
        <taxon>Discoba</taxon>
        <taxon>Heterolobosea</taxon>
        <taxon>Tetramitia</taxon>
        <taxon>Eutetramitia</taxon>
        <taxon>Vahlkampfiidae</taxon>
        <taxon>Naegleria</taxon>
    </lineage>
</organism>
<proteinExistence type="predicted"/>
<evidence type="ECO:0008006" key="5">
    <source>
        <dbReference type="Google" id="ProtNLM"/>
    </source>
</evidence>
<dbReference type="PROSITE" id="PS50053">
    <property type="entry name" value="UBIQUITIN_2"/>
    <property type="match status" value="1"/>
</dbReference>
<dbReference type="GeneID" id="68100627"/>
<dbReference type="SUPFAM" id="SSF54236">
    <property type="entry name" value="Ubiquitin-like"/>
    <property type="match status" value="1"/>
</dbReference>
<dbReference type="InterPro" id="IPR005123">
    <property type="entry name" value="Oxoglu/Fe-dep_dioxygenase_dom"/>
</dbReference>
<feature type="domain" description="Fe2OG dioxygenase" evidence="2">
    <location>
        <begin position="406"/>
        <end position="550"/>
    </location>
</feature>
<keyword evidence="4" id="KW-1185">Reference proteome</keyword>
<dbReference type="AlphaFoldDB" id="A0AA88GFQ5"/>
<dbReference type="Proteomes" id="UP000816034">
    <property type="component" value="Unassembled WGS sequence"/>
</dbReference>
<evidence type="ECO:0000313" key="4">
    <source>
        <dbReference type="Proteomes" id="UP000816034"/>
    </source>
</evidence>
<feature type="domain" description="Ubiquitin-like" evidence="1">
    <location>
        <begin position="208"/>
        <end position="283"/>
    </location>
</feature>
<evidence type="ECO:0000259" key="2">
    <source>
        <dbReference type="PROSITE" id="PS51471"/>
    </source>
</evidence>
<gene>
    <name evidence="3" type="ORF">C9374_008173</name>
</gene>
<dbReference type="InterPro" id="IPR032675">
    <property type="entry name" value="LRR_dom_sf"/>
</dbReference>
<dbReference type="PRINTS" id="PR00348">
    <property type="entry name" value="UBIQUITIN"/>
</dbReference>
<dbReference type="Gene3D" id="3.80.10.10">
    <property type="entry name" value="Ribonuclease Inhibitor"/>
    <property type="match status" value="1"/>
</dbReference>
<protein>
    <recommendedName>
        <fullName evidence="5">Ubiquitin-like domain-containing protein</fullName>
    </recommendedName>
</protein>
<dbReference type="SUPFAM" id="SSF52047">
    <property type="entry name" value="RNI-like"/>
    <property type="match status" value="1"/>
</dbReference>
<dbReference type="InterPro" id="IPR019956">
    <property type="entry name" value="Ubiquitin_dom"/>
</dbReference>
<dbReference type="InterPro" id="IPR050158">
    <property type="entry name" value="Ubiquitin_ubiquitin-like"/>
</dbReference>
<dbReference type="Gene3D" id="3.10.20.90">
    <property type="entry name" value="Phosphatidylinositol 3-kinase Catalytic Subunit, Chain A, domain 1"/>
    <property type="match status" value="1"/>
</dbReference>
<dbReference type="RefSeq" id="XP_044545796.1">
    <property type="nucleotide sequence ID" value="XM_044698220.1"/>
</dbReference>